<name>A0AAJ6ZYI5_PAPXU</name>
<evidence type="ECO:0000256" key="4">
    <source>
        <dbReference type="ARBA" id="ARBA00022692"/>
    </source>
</evidence>
<feature type="transmembrane region" description="Helical" evidence="9">
    <location>
        <begin position="371"/>
        <end position="393"/>
    </location>
</feature>
<dbReference type="InterPro" id="IPR013525">
    <property type="entry name" value="ABC2_TM"/>
</dbReference>
<keyword evidence="3" id="KW-0813">Transport</keyword>
<dbReference type="Proteomes" id="UP000694872">
    <property type="component" value="Unplaced"/>
</dbReference>
<gene>
    <name evidence="11" type="primary">LOC106127846</name>
</gene>
<dbReference type="FunFam" id="3.40.50.300:FF:001077">
    <property type="entry name" value="Uncharacterized protein, isoform A"/>
    <property type="match status" value="1"/>
</dbReference>
<dbReference type="InterPro" id="IPR003593">
    <property type="entry name" value="AAA+_ATPase"/>
</dbReference>
<dbReference type="PROSITE" id="PS00211">
    <property type="entry name" value="ABC_TRANSPORTER_1"/>
    <property type="match status" value="1"/>
</dbReference>
<organism evidence="11">
    <name type="scientific">Papilio xuthus</name>
    <name type="common">Asian swallowtail butterfly</name>
    <dbReference type="NCBI Taxonomy" id="66420"/>
    <lineage>
        <taxon>Eukaryota</taxon>
        <taxon>Metazoa</taxon>
        <taxon>Ecdysozoa</taxon>
        <taxon>Arthropoda</taxon>
        <taxon>Hexapoda</taxon>
        <taxon>Insecta</taxon>
        <taxon>Pterygota</taxon>
        <taxon>Neoptera</taxon>
        <taxon>Endopterygota</taxon>
        <taxon>Lepidoptera</taxon>
        <taxon>Glossata</taxon>
        <taxon>Ditrysia</taxon>
        <taxon>Papilionoidea</taxon>
        <taxon>Papilionidae</taxon>
        <taxon>Papilioninae</taxon>
        <taxon>Papilio</taxon>
    </lineage>
</organism>
<evidence type="ECO:0000256" key="8">
    <source>
        <dbReference type="ARBA" id="ARBA00023136"/>
    </source>
</evidence>
<evidence type="ECO:0000256" key="2">
    <source>
        <dbReference type="ARBA" id="ARBA00005814"/>
    </source>
</evidence>
<keyword evidence="6" id="KW-0067">ATP-binding</keyword>
<evidence type="ECO:0000259" key="10">
    <source>
        <dbReference type="PROSITE" id="PS50893"/>
    </source>
</evidence>
<evidence type="ECO:0000256" key="3">
    <source>
        <dbReference type="ARBA" id="ARBA00022448"/>
    </source>
</evidence>
<feature type="domain" description="ABC transporter" evidence="10">
    <location>
        <begin position="41"/>
        <end position="278"/>
    </location>
</feature>
<evidence type="ECO:0000313" key="11">
    <source>
        <dbReference type="RefSeq" id="XP_013181581.1"/>
    </source>
</evidence>
<evidence type="ECO:0000256" key="9">
    <source>
        <dbReference type="SAM" id="Phobius"/>
    </source>
</evidence>
<feature type="transmembrane region" description="Helical" evidence="9">
    <location>
        <begin position="483"/>
        <end position="507"/>
    </location>
</feature>
<dbReference type="PANTHER" id="PTHR48041">
    <property type="entry name" value="ABC TRANSPORTER G FAMILY MEMBER 28"/>
    <property type="match status" value="1"/>
</dbReference>
<dbReference type="Pfam" id="PF01061">
    <property type="entry name" value="ABC2_membrane"/>
    <property type="match status" value="1"/>
</dbReference>
<dbReference type="PANTHER" id="PTHR48041:SF105">
    <property type="entry name" value="FI02074P"/>
    <property type="match status" value="1"/>
</dbReference>
<keyword evidence="8 9" id="KW-0472">Membrane</keyword>
<keyword evidence="4 9" id="KW-0812">Transmembrane</keyword>
<evidence type="ECO:0000256" key="5">
    <source>
        <dbReference type="ARBA" id="ARBA00022741"/>
    </source>
</evidence>
<dbReference type="KEGG" id="pxu:106127846"/>
<feature type="transmembrane region" description="Helical" evidence="9">
    <location>
        <begin position="445"/>
        <end position="471"/>
    </location>
</feature>
<dbReference type="InterPro" id="IPR017871">
    <property type="entry name" value="ABC_transporter-like_CS"/>
</dbReference>
<dbReference type="Pfam" id="PF00005">
    <property type="entry name" value="ABC_tran"/>
    <property type="match status" value="1"/>
</dbReference>
<dbReference type="GO" id="GO:0140359">
    <property type="term" value="F:ABC-type transporter activity"/>
    <property type="evidence" value="ECO:0007669"/>
    <property type="project" value="InterPro"/>
</dbReference>
<dbReference type="InterPro" id="IPR027417">
    <property type="entry name" value="P-loop_NTPase"/>
</dbReference>
<dbReference type="SMART" id="SM00382">
    <property type="entry name" value="AAA"/>
    <property type="match status" value="1"/>
</dbReference>
<dbReference type="InterPro" id="IPR050352">
    <property type="entry name" value="ABCG_transporters"/>
</dbReference>
<dbReference type="SUPFAM" id="SSF52540">
    <property type="entry name" value="P-loop containing nucleoside triphosphate hydrolases"/>
    <property type="match status" value="1"/>
</dbReference>
<protein>
    <submittedName>
        <fullName evidence="11">ATP-binding cassette sub-family G member 4-like</fullName>
    </submittedName>
</protein>
<dbReference type="RefSeq" id="XP_013181581.1">
    <property type="nucleotide sequence ID" value="XM_013326127.1"/>
</dbReference>
<keyword evidence="5" id="KW-0547">Nucleotide-binding</keyword>
<feature type="transmembrane region" description="Helical" evidence="9">
    <location>
        <begin position="513"/>
        <end position="531"/>
    </location>
</feature>
<dbReference type="GO" id="GO:0005886">
    <property type="term" value="C:plasma membrane"/>
    <property type="evidence" value="ECO:0007669"/>
    <property type="project" value="TreeGrafter"/>
</dbReference>
<feature type="transmembrane region" description="Helical" evidence="9">
    <location>
        <begin position="594"/>
        <end position="616"/>
    </location>
</feature>
<keyword evidence="7 9" id="KW-1133">Transmembrane helix</keyword>
<feature type="transmembrane region" description="Helical" evidence="9">
    <location>
        <begin position="405"/>
        <end position="425"/>
    </location>
</feature>
<reference evidence="11" key="1">
    <citation type="submission" date="2025-08" db="UniProtKB">
        <authorList>
            <consortium name="RefSeq"/>
        </authorList>
    </citation>
    <scope>IDENTIFICATION</scope>
</reference>
<evidence type="ECO:0000256" key="6">
    <source>
        <dbReference type="ARBA" id="ARBA00022840"/>
    </source>
</evidence>
<evidence type="ECO:0000256" key="7">
    <source>
        <dbReference type="ARBA" id="ARBA00022989"/>
    </source>
</evidence>
<dbReference type="GO" id="GO:0005524">
    <property type="term" value="F:ATP binding"/>
    <property type="evidence" value="ECO:0007669"/>
    <property type="project" value="UniProtKB-KW"/>
</dbReference>
<comment type="subcellular location">
    <subcellularLocation>
        <location evidence="1">Membrane</location>
        <topology evidence="1">Multi-pass membrane protein</topology>
    </subcellularLocation>
</comment>
<dbReference type="AlphaFoldDB" id="A0AAJ6ZYI5"/>
<dbReference type="InterPro" id="IPR003439">
    <property type="entry name" value="ABC_transporter-like_ATP-bd"/>
</dbReference>
<dbReference type="GeneID" id="106127846"/>
<comment type="similarity">
    <text evidence="2">Belongs to the ABC transporter superfamily. ABCG family. Eye pigment precursor importer (TC 3.A.1.204) subfamily.</text>
</comment>
<dbReference type="PROSITE" id="PS50893">
    <property type="entry name" value="ABC_TRANSPORTER_2"/>
    <property type="match status" value="1"/>
</dbReference>
<proteinExistence type="inferred from homology"/>
<dbReference type="Gene3D" id="3.40.50.300">
    <property type="entry name" value="P-loop containing nucleotide triphosphate hydrolases"/>
    <property type="match status" value="1"/>
</dbReference>
<sequence length="629" mass="71328">MSTYKNVSIPNEEQGIDEFLFQAGTSLKALNSIAKRPPVNVLFRDIEYNVSSFREKRQILRSISGEFRSGELTCILGPSGAGKSSLLHILTGYNQNGVKGLIQINGEDRDMRIFKKLSCYIMHDDILQPRLTTLEAMRIAAELKLGAEIKKANKKIIVTEILQTLGLWRQRHTMCERLSGGQAKRLAIALELVNNPPVIFLDEPTSGLDVVSVRQLLLLLRLLSRQGRTIICTIHQPSASLFNIFDNAYVICGGQCCYQGAPSQLVPFLTEAQFICPQSHNPADFVIETLAAEITSRNQMSDLCQNGKISRWSKDMSVQLSTLEESGNNKCMEEVNKDKFLNLEYPTSFCTQFLILIKRVYLQSKRKQLNWFIQLMQYIICGFFIGGIFYMVGNEGSTPMANFKCYICMLVFVIYTYTMVPILLLPMEIRIIRREYFNRWYGLKAYYAALTFSTIPPAIFFGMIFITMTYFMSGQLFEWHRFILFSIVGLLTGFCSEGLGLLIGTIFNSTNGAILGPSIISPLLVLCCYGMGFGRQIESGMRFLMSLSYLRYGLTGMTLPMYQNRTRMHCSEDICVYGDPTYVLQELGMEGDTYIIQILGLSVFVVLFRAIAFFTLRHRLANEYSNSII</sequence>
<dbReference type="GO" id="GO:0016887">
    <property type="term" value="F:ATP hydrolysis activity"/>
    <property type="evidence" value="ECO:0007669"/>
    <property type="project" value="InterPro"/>
</dbReference>
<evidence type="ECO:0000256" key="1">
    <source>
        <dbReference type="ARBA" id="ARBA00004141"/>
    </source>
</evidence>
<accession>A0AAJ6ZYI5</accession>